<dbReference type="InterPro" id="IPR013083">
    <property type="entry name" value="Znf_RING/FYVE/PHD"/>
</dbReference>
<keyword evidence="5" id="KW-0175">Coiled coil</keyword>
<dbReference type="PROSITE" id="PS50089">
    <property type="entry name" value="ZF_RING_2"/>
    <property type="match status" value="1"/>
</dbReference>
<dbReference type="AlphaFoldDB" id="A0AAN8QQK2"/>
<keyword evidence="10" id="KW-1185">Reference proteome</keyword>
<evidence type="ECO:0000259" key="7">
    <source>
        <dbReference type="PROSITE" id="PS50089"/>
    </source>
</evidence>
<evidence type="ECO:0000259" key="8">
    <source>
        <dbReference type="PROSITE" id="PS50119"/>
    </source>
</evidence>
<dbReference type="SUPFAM" id="SSF57845">
    <property type="entry name" value="B-box zinc-binding domain"/>
    <property type="match status" value="1"/>
</dbReference>
<keyword evidence="1" id="KW-0479">Metal-binding</keyword>
<comment type="caution">
    <text evidence="9">The sequence shown here is derived from an EMBL/GenBank/DDBJ whole genome shotgun (WGS) entry which is preliminary data.</text>
</comment>
<dbReference type="PANTHER" id="PTHR24103">
    <property type="entry name" value="E3 UBIQUITIN-PROTEIN LIGASE TRIM"/>
    <property type="match status" value="1"/>
</dbReference>
<feature type="coiled-coil region" evidence="5">
    <location>
        <begin position="170"/>
        <end position="200"/>
    </location>
</feature>
<organism evidence="9 10">
    <name type="scientific">Coregonus suidteri</name>
    <dbReference type="NCBI Taxonomy" id="861788"/>
    <lineage>
        <taxon>Eukaryota</taxon>
        <taxon>Metazoa</taxon>
        <taxon>Chordata</taxon>
        <taxon>Craniata</taxon>
        <taxon>Vertebrata</taxon>
        <taxon>Euteleostomi</taxon>
        <taxon>Actinopterygii</taxon>
        <taxon>Neopterygii</taxon>
        <taxon>Teleostei</taxon>
        <taxon>Protacanthopterygii</taxon>
        <taxon>Salmoniformes</taxon>
        <taxon>Salmonidae</taxon>
        <taxon>Coregoninae</taxon>
        <taxon>Coregonus</taxon>
    </lineage>
</organism>
<dbReference type="PROSITE" id="PS50119">
    <property type="entry name" value="ZF_BBOX"/>
    <property type="match status" value="1"/>
</dbReference>
<dbReference type="Pfam" id="PF13445">
    <property type="entry name" value="zf-RING_UBOX"/>
    <property type="match status" value="1"/>
</dbReference>
<dbReference type="InterPro" id="IPR050143">
    <property type="entry name" value="TRIM/RBCC"/>
</dbReference>
<dbReference type="Proteomes" id="UP001356427">
    <property type="component" value="Unassembled WGS sequence"/>
</dbReference>
<evidence type="ECO:0000256" key="1">
    <source>
        <dbReference type="ARBA" id="ARBA00022723"/>
    </source>
</evidence>
<dbReference type="InterPro" id="IPR000315">
    <property type="entry name" value="Znf_B-box"/>
</dbReference>
<dbReference type="PROSITE" id="PS00518">
    <property type="entry name" value="ZF_RING_1"/>
    <property type="match status" value="1"/>
</dbReference>
<evidence type="ECO:0000256" key="5">
    <source>
        <dbReference type="SAM" id="Coils"/>
    </source>
</evidence>
<feature type="domain" description="RING-type" evidence="7">
    <location>
        <begin position="14"/>
        <end position="54"/>
    </location>
</feature>
<sequence>MASRSSLLEEDLSCPVCYGIFKDPVCLSCSHSFCKACLQEYWKGKETRECPVCSRSSKHEPPCNLVLKNLCEALQERSQRASAGSEVLCSLHSEKLKLFCLEDKQPVCFVCQTSRKHKNYTFCPIDEAAQDYTIQTRGALHLSWKAIDYLADHIKSQVKKEFEKLHQFLREEEAARIAALKEEEEQKSQMMKKKKIEEMSREISCLSDTIREEELGAEDISFLQNYTATVVLNLNPHNSTDSSMFFQSQVHTARSTAGLRSTDRCGQTPRQPEVQSLGEDAGNCSVQSCHSGPQHWSPRSPPL</sequence>
<accession>A0AAN8QQK2</accession>
<gene>
    <name evidence="9" type="ORF">J4Q44_G00221860</name>
</gene>
<reference evidence="9 10" key="1">
    <citation type="submission" date="2021-04" db="EMBL/GenBank/DDBJ databases">
        <authorList>
            <person name="De Guttry C."/>
            <person name="Zahm M."/>
            <person name="Klopp C."/>
            <person name="Cabau C."/>
            <person name="Louis A."/>
            <person name="Berthelot C."/>
            <person name="Parey E."/>
            <person name="Roest Crollius H."/>
            <person name="Montfort J."/>
            <person name="Robinson-Rechavi M."/>
            <person name="Bucao C."/>
            <person name="Bouchez O."/>
            <person name="Gislard M."/>
            <person name="Lluch J."/>
            <person name="Milhes M."/>
            <person name="Lampietro C."/>
            <person name="Lopez Roques C."/>
            <person name="Donnadieu C."/>
            <person name="Braasch I."/>
            <person name="Desvignes T."/>
            <person name="Postlethwait J."/>
            <person name="Bobe J."/>
            <person name="Wedekind C."/>
            <person name="Guiguen Y."/>
        </authorList>
    </citation>
    <scope>NUCLEOTIDE SEQUENCE [LARGE SCALE GENOMIC DNA]</scope>
    <source>
        <strain evidence="9">Cs_M1</strain>
        <tissue evidence="9">Blood</tissue>
    </source>
</reference>
<dbReference type="InterPro" id="IPR027370">
    <property type="entry name" value="Znf-RING_euk"/>
</dbReference>
<dbReference type="SUPFAM" id="SSF57850">
    <property type="entry name" value="RING/U-box"/>
    <property type="match status" value="1"/>
</dbReference>
<dbReference type="SMART" id="SM00184">
    <property type="entry name" value="RING"/>
    <property type="match status" value="1"/>
</dbReference>
<dbReference type="InterPro" id="IPR001841">
    <property type="entry name" value="Znf_RING"/>
</dbReference>
<evidence type="ECO:0000313" key="10">
    <source>
        <dbReference type="Proteomes" id="UP001356427"/>
    </source>
</evidence>
<feature type="compositionally biased region" description="Polar residues" evidence="6">
    <location>
        <begin position="256"/>
        <end position="274"/>
    </location>
</feature>
<protein>
    <submittedName>
        <fullName evidence="9">Uncharacterized protein</fullName>
    </submittedName>
</protein>
<dbReference type="EMBL" id="JAGTTL010000020">
    <property type="protein sequence ID" value="KAK6307038.1"/>
    <property type="molecule type" value="Genomic_DNA"/>
</dbReference>
<feature type="region of interest" description="Disordered" evidence="6">
    <location>
        <begin position="256"/>
        <end position="303"/>
    </location>
</feature>
<evidence type="ECO:0000256" key="4">
    <source>
        <dbReference type="PROSITE-ProRule" id="PRU00024"/>
    </source>
</evidence>
<feature type="domain" description="B box-type" evidence="8">
    <location>
        <begin position="84"/>
        <end position="125"/>
    </location>
</feature>
<keyword evidence="2 4" id="KW-0863">Zinc-finger</keyword>
<proteinExistence type="predicted"/>
<keyword evidence="3" id="KW-0862">Zinc</keyword>
<dbReference type="SMART" id="SM00336">
    <property type="entry name" value="BBOX"/>
    <property type="match status" value="1"/>
</dbReference>
<evidence type="ECO:0000256" key="3">
    <source>
        <dbReference type="ARBA" id="ARBA00022833"/>
    </source>
</evidence>
<dbReference type="Gene3D" id="3.30.40.10">
    <property type="entry name" value="Zinc/RING finger domain, C3HC4 (zinc finger)"/>
    <property type="match status" value="1"/>
</dbReference>
<name>A0AAN8QQK2_9TELE</name>
<dbReference type="GO" id="GO:0008270">
    <property type="term" value="F:zinc ion binding"/>
    <property type="evidence" value="ECO:0007669"/>
    <property type="project" value="UniProtKB-KW"/>
</dbReference>
<dbReference type="Pfam" id="PF00643">
    <property type="entry name" value="zf-B_box"/>
    <property type="match status" value="1"/>
</dbReference>
<evidence type="ECO:0000256" key="2">
    <source>
        <dbReference type="ARBA" id="ARBA00022771"/>
    </source>
</evidence>
<dbReference type="Gene3D" id="3.30.160.60">
    <property type="entry name" value="Classic Zinc Finger"/>
    <property type="match status" value="1"/>
</dbReference>
<evidence type="ECO:0000256" key="6">
    <source>
        <dbReference type="SAM" id="MobiDB-lite"/>
    </source>
</evidence>
<dbReference type="InterPro" id="IPR017907">
    <property type="entry name" value="Znf_RING_CS"/>
</dbReference>
<evidence type="ECO:0000313" key="9">
    <source>
        <dbReference type="EMBL" id="KAK6307038.1"/>
    </source>
</evidence>